<dbReference type="GO" id="GO:0016020">
    <property type="term" value="C:membrane"/>
    <property type="evidence" value="ECO:0007669"/>
    <property type="project" value="UniProtKB-SubCell"/>
</dbReference>
<gene>
    <name evidence="9" type="ORF">VP1G_08302</name>
</gene>
<dbReference type="PANTHER" id="PTHR33048">
    <property type="entry name" value="PTH11-LIKE INTEGRAL MEMBRANE PROTEIN (AFU_ORTHOLOGUE AFUA_5G11245)"/>
    <property type="match status" value="1"/>
</dbReference>
<reference evidence="10" key="1">
    <citation type="submission" date="2014-12" db="EMBL/GenBank/DDBJ databases">
        <title>Genome Sequence of Valsa Canker Pathogens Uncovers a Specific Adaption of Colonization on Woody Bark.</title>
        <authorList>
            <person name="Yin Z."/>
            <person name="Liu H."/>
            <person name="Gao X."/>
            <person name="Li Z."/>
            <person name="Song N."/>
            <person name="Ke X."/>
            <person name="Dai Q."/>
            <person name="Wu Y."/>
            <person name="Sun Y."/>
            <person name="Xu J.-R."/>
            <person name="Kang Z.K."/>
            <person name="Wang L."/>
            <person name="Huang L."/>
        </authorList>
    </citation>
    <scope>NUCLEOTIDE SEQUENCE [LARGE SCALE GENOMIC DNA]</scope>
    <source>
        <strain evidence="10">SXYL134</strain>
    </source>
</reference>
<dbReference type="Proteomes" id="UP000078576">
    <property type="component" value="Unassembled WGS sequence"/>
</dbReference>
<evidence type="ECO:0000256" key="4">
    <source>
        <dbReference type="ARBA" id="ARBA00023136"/>
    </source>
</evidence>
<feature type="transmembrane region" description="Helical" evidence="7">
    <location>
        <begin position="179"/>
        <end position="199"/>
    </location>
</feature>
<feature type="transmembrane region" description="Helical" evidence="7">
    <location>
        <begin position="211"/>
        <end position="232"/>
    </location>
</feature>
<dbReference type="AlphaFoldDB" id="A0A194VAR5"/>
<evidence type="ECO:0000256" key="1">
    <source>
        <dbReference type="ARBA" id="ARBA00004141"/>
    </source>
</evidence>
<feature type="region of interest" description="Disordered" evidence="6">
    <location>
        <begin position="284"/>
        <end position="320"/>
    </location>
</feature>
<evidence type="ECO:0000256" key="5">
    <source>
        <dbReference type="ARBA" id="ARBA00038359"/>
    </source>
</evidence>
<dbReference type="InterPro" id="IPR052337">
    <property type="entry name" value="SAT4-like"/>
</dbReference>
<feature type="transmembrane region" description="Helical" evidence="7">
    <location>
        <begin position="252"/>
        <end position="273"/>
    </location>
</feature>
<evidence type="ECO:0000313" key="9">
    <source>
        <dbReference type="EMBL" id="KUI61117.1"/>
    </source>
</evidence>
<dbReference type="OrthoDB" id="5273647at2759"/>
<keyword evidence="3 7" id="KW-1133">Transmembrane helix</keyword>
<keyword evidence="4 7" id="KW-0472">Membrane</keyword>
<dbReference type="InterPro" id="IPR049326">
    <property type="entry name" value="Rhodopsin_dom_fungi"/>
</dbReference>
<keyword evidence="10" id="KW-1185">Reference proteome</keyword>
<feature type="transmembrane region" description="Helical" evidence="7">
    <location>
        <begin position="54"/>
        <end position="77"/>
    </location>
</feature>
<organism evidence="9 10">
    <name type="scientific">Cytospora mali</name>
    <name type="common">Apple Valsa canker fungus</name>
    <name type="synonym">Valsa mali</name>
    <dbReference type="NCBI Taxonomy" id="578113"/>
    <lineage>
        <taxon>Eukaryota</taxon>
        <taxon>Fungi</taxon>
        <taxon>Dikarya</taxon>
        <taxon>Ascomycota</taxon>
        <taxon>Pezizomycotina</taxon>
        <taxon>Sordariomycetes</taxon>
        <taxon>Sordariomycetidae</taxon>
        <taxon>Diaporthales</taxon>
        <taxon>Cytosporaceae</taxon>
        <taxon>Cytospora</taxon>
    </lineage>
</organism>
<comment type="similarity">
    <text evidence="5">Belongs to the SAT4 family.</text>
</comment>
<evidence type="ECO:0000256" key="2">
    <source>
        <dbReference type="ARBA" id="ARBA00022692"/>
    </source>
</evidence>
<evidence type="ECO:0000313" key="10">
    <source>
        <dbReference type="Proteomes" id="UP000078576"/>
    </source>
</evidence>
<sequence>MITINIYGTPPSDVQSLRTFAYSATTAILILSTLTLALRLFARIKLQSGLELDDYLMVAGYLVSLDPAITLYIMLAYGLGYHQWNLDHDTFVSWLKAYFALQRANQIALAFIKCSILVFYMRIFVTRPFKVAAWAIMAFTLLWAVVTWCINLTVCSPISYFWDKSIPGGKCASQQVTGAVAGALGALGDVLILGLPLTMLRGLKLNARKKVALSGIFLLGAFTCVASVVRIVEVSKAVPTDLPYTNANASTWTMMEMQVAIFSANLPSLAPLFGHFFRNKKGTTASSHINTSGQSRSKSGQRGPMGTHERKSVHLTSSDGFHRMSDDDLYAQSKVDSLRDMELGDRTALVNTEHGCSAGAKSPIETDAYELQTVRVQSGKR</sequence>
<feature type="transmembrane region" description="Helical" evidence="7">
    <location>
        <begin position="97"/>
        <end position="120"/>
    </location>
</feature>
<feature type="transmembrane region" description="Helical" evidence="7">
    <location>
        <begin position="20"/>
        <end position="42"/>
    </location>
</feature>
<protein>
    <recommendedName>
        <fullName evidence="8">Rhodopsin domain-containing protein</fullName>
    </recommendedName>
</protein>
<dbReference type="EMBL" id="KN714767">
    <property type="protein sequence ID" value="KUI61117.1"/>
    <property type="molecule type" value="Genomic_DNA"/>
</dbReference>
<proteinExistence type="inferred from homology"/>
<name>A0A194VAR5_CYTMA</name>
<dbReference type="PANTHER" id="PTHR33048:SF47">
    <property type="entry name" value="INTEGRAL MEMBRANE PROTEIN-RELATED"/>
    <property type="match status" value="1"/>
</dbReference>
<evidence type="ECO:0000256" key="6">
    <source>
        <dbReference type="SAM" id="MobiDB-lite"/>
    </source>
</evidence>
<dbReference type="STRING" id="694573.A0A194VAR5"/>
<dbReference type="Pfam" id="PF20684">
    <property type="entry name" value="Fung_rhodopsin"/>
    <property type="match status" value="1"/>
</dbReference>
<evidence type="ECO:0000259" key="8">
    <source>
        <dbReference type="Pfam" id="PF20684"/>
    </source>
</evidence>
<evidence type="ECO:0000256" key="3">
    <source>
        <dbReference type="ARBA" id="ARBA00022989"/>
    </source>
</evidence>
<comment type="subcellular location">
    <subcellularLocation>
        <location evidence="1">Membrane</location>
        <topology evidence="1">Multi-pass membrane protein</topology>
    </subcellularLocation>
</comment>
<feature type="compositionally biased region" description="Low complexity" evidence="6">
    <location>
        <begin position="292"/>
        <end position="302"/>
    </location>
</feature>
<evidence type="ECO:0000256" key="7">
    <source>
        <dbReference type="SAM" id="Phobius"/>
    </source>
</evidence>
<accession>A0A194VAR5</accession>
<feature type="domain" description="Rhodopsin" evidence="8">
    <location>
        <begin position="38"/>
        <end position="273"/>
    </location>
</feature>
<feature type="transmembrane region" description="Helical" evidence="7">
    <location>
        <begin position="132"/>
        <end position="159"/>
    </location>
</feature>
<keyword evidence="2 7" id="KW-0812">Transmembrane</keyword>